<organism evidence="1 2">
    <name type="scientific">Cochliobolus carbonum (strain 26-R-13)</name>
    <name type="common">Maize leaf spot fungus</name>
    <name type="synonym">Bipolaris zeicola</name>
    <dbReference type="NCBI Taxonomy" id="930089"/>
    <lineage>
        <taxon>Eukaryota</taxon>
        <taxon>Fungi</taxon>
        <taxon>Dikarya</taxon>
        <taxon>Ascomycota</taxon>
        <taxon>Pezizomycotina</taxon>
        <taxon>Dothideomycetes</taxon>
        <taxon>Pleosporomycetidae</taxon>
        <taxon>Pleosporales</taxon>
        <taxon>Pleosporineae</taxon>
        <taxon>Pleosporaceae</taxon>
        <taxon>Bipolaris</taxon>
    </lineage>
</organism>
<gene>
    <name evidence="1" type="ORF">COCCADRAFT_98513</name>
</gene>
<keyword evidence="2" id="KW-1185">Reference proteome</keyword>
<dbReference type="GeneID" id="19154594"/>
<dbReference type="HOGENOM" id="CLU_2928874_0_0_1"/>
<evidence type="ECO:0000313" key="2">
    <source>
        <dbReference type="Proteomes" id="UP000053841"/>
    </source>
</evidence>
<dbReference type="Proteomes" id="UP000053841">
    <property type="component" value="Unassembled WGS sequence"/>
</dbReference>
<sequence length="61" mass="7145">FHINNKWPLKLTLPFETRRDLTSHHSTEKKVKPINLSTHYTIKYQETGVKGTALSPPFHFL</sequence>
<evidence type="ECO:0000313" key="1">
    <source>
        <dbReference type="EMBL" id="EUC32523.1"/>
    </source>
</evidence>
<dbReference type="KEGG" id="bze:COCCADRAFT_98513"/>
<feature type="non-terminal residue" evidence="1">
    <location>
        <position position="1"/>
    </location>
</feature>
<name>W6Y3H1_COCC2</name>
<dbReference type="EMBL" id="KI964631">
    <property type="protein sequence ID" value="EUC32523.1"/>
    <property type="molecule type" value="Genomic_DNA"/>
</dbReference>
<proteinExistence type="predicted"/>
<dbReference type="AlphaFoldDB" id="W6Y3H1"/>
<reference evidence="1 2" key="1">
    <citation type="journal article" date="2013" name="PLoS Genet.">
        <title>Comparative genome structure, secondary metabolite, and effector coding capacity across Cochliobolus pathogens.</title>
        <authorList>
            <person name="Condon B.J."/>
            <person name="Leng Y."/>
            <person name="Wu D."/>
            <person name="Bushley K.E."/>
            <person name="Ohm R.A."/>
            <person name="Otillar R."/>
            <person name="Martin J."/>
            <person name="Schackwitz W."/>
            <person name="Grimwood J."/>
            <person name="MohdZainudin N."/>
            <person name="Xue C."/>
            <person name="Wang R."/>
            <person name="Manning V.A."/>
            <person name="Dhillon B."/>
            <person name="Tu Z.J."/>
            <person name="Steffenson B.J."/>
            <person name="Salamov A."/>
            <person name="Sun H."/>
            <person name="Lowry S."/>
            <person name="LaButti K."/>
            <person name="Han J."/>
            <person name="Copeland A."/>
            <person name="Lindquist E."/>
            <person name="Barry K."/>
            <person name="Schmutz J."/>
            <person name="Baker S.E."/>
            <person name="Ciuffetti L.M."/>
            <person name="Grigoriev I.V."/>
            <person name="Zhong S."/>
            <person name="Turgeon B.G."/>
        </authorList>
    </citation>
    <scope>NUCLEOTIDE SEQUENCE [LARGE SCALE GENOMIC DNA]</scope>
    <source>
        <strain evidence="1 2">26-R-13</strain>
    </source>
</reference>
<accession>W6Y3H1</accession>
<protein>
    <submittedName>
        <fullName evidence="1">Uncharacterized protein</fullName>
    </submittedName>
</protein>
<dbReference type="RefSeq" id="XP_007713182.1">
    <property type="nucleotide sequence ID" value="XM_007714992.1"/>
</dbReference>